<dbReference type="EMBL" id="CH476619">
    <property type="protein sequence ID" value="EEP82515.1"/>
    <property type="molecule type" value="Genomic_DNA"/>
</dbReference>
<dbReference type="KEGG" id="ure:UREG_07380"/>
<accession>C4JYX9</accession>
<proteinExistence type="predicted"/>
<dbReference type="RefSeq" id="XP_002582607.1">
    <property type="nucleotide sequence ID" value="XM_002582561.1"/>
</dbReference>
<organism evidence="1 2">
    <name type="scientific">Uncinocarpus reesii (strain UAMH 1704)</name>
    <dbReference type="NCBI Taxonomy" id="336963"/>
    <lineage>
        <taxon>Eukaryota</taxon>
        <taxon>Fungi</taxon>
        <taxon>Dikarya</taxon>
        <taxon>Ascomycota</taxon>
        <taxon>Pezizomycotina</taxon>
        <taxon>Eurotiomycetes</taxon>
        <taxon>Eurotiomycetidae</taxon>
        <taxon>Onygenales</taxon>
        <taxon>Onygenaceae</taxon>
        <taxon>Uncinocarpus</taxon>
    </lineage>
</organism>
<protein>
    <submittedName>
        <fullName evidence="1">Uncharacterized protein</fullName>
    </submittedName>
</protein>
<dbReference type="GeneID" id="8439981"/>
<keyword evidence="2" id="KW-1185">Reference proteome</keyword>
<evidence type="ECO:0000313" key="1">
    <source>
        <dbReference type="EMBL" id="EEP82515.1"/>
    </source>
</evidence>
<dbReference type="AlphaFoldDB" id="C4JYX9"/>
<dbReference type="VEuPathDB" id="FungiDB:UREG_07380"/>
<sequence>MAKHRRRSTCTYGRKLPGCPSAWLREDQHRGIELAKSGRFASDCDGFDINEPPHSHAKP</sequence>
<name>C4JYX9_UNCRE</name>
<evidence type="ECO:0000313" key="2">
    <source>
        <dbReference type="Proteomes" id="UP000002058"/>
    </source>
</evidence>
<reference evidence="2" key="1">
    <citation type="journal article" date="2009" name="Genome Res.">
        <title>Comparative genomic analyses of the human fungal pathogens Coccidioides and their relatives.</title>
        <authorList>
            <person name="Sharpton T.J."/>
            <person name="Stajich J.E."/>
            <person name="Rounsley S.D."/>
            <person name="Gardner M.J."/>
            <person name="Wortman J.R."/>
            <person name="Jordar V.S."/>
            <person name="Maiti R."/>
            <person name="Kodira C.D."/>
            <person name="Neafsey D.E."/>
            <person name="Zeng Q."/>
            <person name="Hung C.-Y."/>
            <person name="McMahan C."/>
            <person name="Muszewska A."/>
            <person name="Grynberg M."/>
            <person name="Mandel M.A."/>
            <person name="Kellner E.M."/>
            <person name="Barker B.M."/>
            <person name="Galgiani J.N."/>
            <person name="Orbach M.J."/>
            <person name="Kirkland T.N."/>
            <person name="Cole G.T."/>
            <person name="Henn M.R."/>
            <person name="Birren B.W."/>
            <person name="Taylor J.W."/>
        </authorList>
    </citation>
    <scope>NUCLEOTIDE SEQUENCE [LARGE SCALE GENOMIC DNA]</scope>
    <source>
        <strain evidence="2">UAMH 1704</strain>
    </source>
</reference>
<dbReference type="InParanoid" id="C4JYX9"/>
<dbReference type="Proteomes" id="UP000002058">
    <property type="component" value="Unassembled WGS sequence"/>
</dbReference>
<gene>
    <name evidence="1" type="ORF">UREG_07380</name>
</gene>
<dbReference type="HOGENOM" id="CLU_2962630_0_0_1"/>